<evidence type="ECO:0000313" key="2">
    <source>
        <dbReference type="EMBL" id="AKQ44802.1"/>
    </source>
</evidence>
<protein>
    <recommendedName>
        <fullName evidence="1">Glycosyl transferase family 1 domain-containing protein</fullName>
    </recommendedName>
</protein>
<dbReference type="GO" id="GO:0016757">
    <property type="term" value="F:glycosyltransferase activity"/>
    <property type="evidence" value="ECO:0007669"/>
    <property type="project" value="InterPro"/>
</dbReference>
<organism evidence="2 3">
    <name type="scientific">Rufibacter radiotolerans</name>
    <dbReference type="NCBI Taxonomy" id="1379910"/>
    <lineage>
        <taxon>Bacteria</taxon>
        <taxon>Pseudomonadati</taxon>
        <taxon>Bacteroidota</taxon>
        <taxon>Cytophagia</taxon>
        <taxon>Cytophagales</taxon>
        <taxon>Hymenobacteraceae</taxon>
        <taxon>Rufibacter</taxon>
    </lineage>
</organism>
<sequence>MVAKMLASDGSFNVWLYSIQGGGVIPHLEGITSGSLNVSNGQGLAKKIKNYYLKVHRLSQLKKQLAIDVSISSLWPVDWINALTGHEKKVAVIQINILNNVQNEKMVKLRKLVTAVYSRFDKVVLGGGNLIEEMNGFFKIEKQKLLVIQNPVETKRVAKNLEQPLPYSLPDIFEKYQVLVAANRLSIIKNTEALIPIYKALPNQEKVKLLIIGEGEEKERIQQFILSEGLSYSQVEADVFEEKANIYFLNFQENIHSLISKSNVFLFSTKAEGLPLTLLEAMSAGAPILVSDCPNGGIGEIIKGTFAFDYENPRLIPEKFQGGYLMPIPLVDRPETIEKWKNKIEEILTADQMQLKKMTASNKAKAEEFDIENVKVAWVSMIQGLFEN</sequence>
<dbReference type="AlphaFoldDB" id="A0A0H4VLL9"/>
<dbReference type="Gene3D" id="3.40.50.2000">
    <property type="entry name" value="Glycogen Phosphorylase B"/>
    <property type="match status" value="2"/>
</dbReference>
<dbReference type="PATRIC" id="fig|1379910.4.peg.610"/>
<dbReference type="InterPro" id="IPR001296">
    <property type="entry name" value="Glyco_trans_1"/>
</dbReference>
<proteinExistence type="predicted"/>
<evidence type="ECO:0000313" key="3">
    <source>
        <dbReference type="Proteomes" id="UP000036458"/>
    </source>
</evidence>
<dbReference type="SUPFAM" id="SSF53756">
    <property type="entry name" value="UDP-Glycosyltransferase/glycogen phosphorylase"/>
    <property type="match status" value="1"/>
</dbReference>
<keyword evidence="3" id="KW-1185">Reference proteome</keyword>
<dbReference type="Proteomes" id="UP000036458">
    <property type="component" value="Chromosome"/>
</dbReference>
<gene>
    <name evidence="2" type="ORF">TH63_02835</name>
</gene>
<reference evidence="2 3" key="1">
    <citation type="submission" date="2015-01" db="EMBL/GenBank/DDBJ databases">
        <title>Rufibacter sp./DG31D/ whole genome sequencing.</title>
        <authorList>
            <person name="Kim M.K."/>
            <person name="Srinivasan S."/>
            <person name="Lee J.-J."/>
        </authorList>
    </citation>
    <scope>NUCLEOTIDE SEQUENCE [LARGE SCALE GENOMIC DNA]</scope>
    <source>
        <strain evidence="2 3">DG31D</strain>
    </source>
</reference>
<evidence type="ECO:0000259" key="1">
    <source>
        <dbReference type="Pfam" id="PF00534"/>
    </source>
</evidence>
<dbReference type="Pfam" id="PF00534">
    <property type="entry name" value="Glycos_transf_1"/>
    <property type="match status" value="1"/>
</dbReference>
<dbReference type="STRING" id="1379910.TH63_02835"/>
<accession>A0A0H4VLL9</accession>
<dbReference type="EMBL" id="CP010777">
    <property type="protein sequence ID" value="AKQ44802.1"/>
    <property type="molecule type" value="Genomic_DNA"/>
</dbReference>
<dbReference type="PANTHER" id="PTHR12526">
    <property type="entry name" value="GLYCOSYLTRANSFERASE"/>
    <property type="match status" value="1"/>
</dbReference>
<name>A0A0H4VLL9_9BACT</name>
<feature type="domain" description="Glycosyl transferase family 1" evidence="1">
    <location>
        <begin position="172"/>
        <end position="303"/>
    </location>
</feature>
<dbReference type="KEGG" id="ruf:TH63_02835"/>